<organism evidence="1 2">
    <name type="scientific">Hyaloscypha hepaticicola</name>
    <dbReference type="NCBI Taxonomy" id="2082293"/>
    <lineage>
        <taxon>Eukaryota</taxon>
        <taxon>Fungi</taxon>
        <taxon>Dikarya</taxon>
        <taxon>Ascomycota</taxon>
        <taxon>Pezizomycotina</taxon>
        <taxon>Leotiomycetes</taxon>
        <taxon>Helotiales</taxon>
        <taxon>Hyaloscyphaceae</taxon>
        <taxon>Hyaloscypha</taxon>
    </lineage>
</organism>
<name>A0A2J6PJF0_9HELO</name>
<gene>
    <name evidence="1" type="ORF">NA56DRAFT_396589</name>
</gene>
<dbReference type="EMBL" id="KZ613524">
    <property type="protein sequence ID" value="PMD14157.1"/>
    <property type="molecule type" value="Genomic_DNA"/>
</dbReference>
<dbReference type="Proteomes" id="UP000235672">
    <property type="component" value="Unassembled WGS sequence"/>
</dbReference>
<evidence type="ECO:0000313" key="1">
    <source>
        <dbReference type="EMBL" id="PMD14157.1"/>
    </source>
</evidence>
<accession>A0A2J6PJF0</accession>
<proteinExistence type="predicted"/>
<dbReference type="AlphaFoldDB" id="A0A2J6PJF0"/>
<evidence type="ECO:0000313" key="2">
    <source>
        <dbReference type="Proteomes" id="UP000235672"/>
    </source>
</evidence>
<reference evidence="1 2" key="1">
    <citation type="submission" date="2016-05" db="EMBL/GenBank/DDBJ databases">
        <title>A degradative enzymes factory behind the ericoid mycorrhizal symbiosis.</title>
        <authorList>
            <consortium name="DOE Joint Genome Institute"/>
            <person name="Martino E."/>
            <person name="Morin E."/>
            <person name="Grelet G."/>
            <person name="Kuo A."/>
            <person name="Kohler A."/>
            <person name="Daghino S."/>
            <person name="Barry K."/>
            <person name="Choi C."/>
            <person name="Cichocki N."/>
            <person name="Clum A."/>
            <person name="Copeland A."/>
            <person name="Hainaut M."/>
            <person name="Haridas S."/>
            <person name="Labutti K."/>
            <person name="Lindquist E."/>
            <person name="Lipzen A."/>
            <person name="Khouja H.-R."/>
            <person name="Murat C."/>
            <person name="Ohm R."/>
            <person name="Olson A."/>
            <person name="Spatafora J."/>
            <person name="Veneault-Fourrey C."/>
            <person name="Henrissat B."/>
            <person name="Grigoriev I."/>
            <person name="Martin F."/>
            <person name="Perotto S."/>
        </authorList>
    </citation>
    <scope>NUCLEOTIDE SEQUENCE [LARGE SCALE GENOMIC DNA]</scope>
    <source>
        <strain evidence="1 2">UAMH 7357</strain>
    </source>
</reference>
<protein>
    <submittedName>
        <fullName evidence="1">Uncharacterized protein</fullName>
    </submittedName>
</protein>
<sequence length="149" mass="16711">MPLQILKFEQRPSNIHRCTVCTYRPLPESGTLACTQIQGYILPHVRFFGLERRCFVDGRGIPVWDKRQESGLFASIVAAAGGTQQLLSCRGGSHSVYCMPFSVCAFSFQPFTAFLSIFRLIHLPMCVDIPHKVAFLENVIAQIASSPYR</sequence>
<keyword evidence="2" id="KW-1185">Reference proteome</keyword>